<dbReference type="Gene3D" id="3.90.226.10">
    <property type="entry name" value="2-enoyl-CoA Hydratase, Chain A, domain 1"/>
    <property type="match status" value="3"/>
</dbReference>
<evidence type="ECO:0000256" key="5">
    <source>
        <dbReference type="ARBA" id="ARBA00022825"/>
    </source>
</evidence>
<evidence type="ECO:0000313" key="11">
    <source>
        <dbReference type="Proteomes" id="UP000306585"/>
    </source>
</evidence>
<gene>
    <name evidence="10" type="primary">sppA</name>
    <name evidence="10" type="ORF">FEF65_03605</name>
</gene>
<feature type="domain" description="Peptidase S49" evidence="9">
    <location>
        <begin position="125"/>
        <end position="270"/>
    </location>
</feature>
<evidence type="ECO:0000256" key="3">
    <source>
        <dbReference type="ARBA" id="ARBA00022670"/>
    </source>
</evidence>
<keyword evidence="3" id="KW-0645">Protease</keyword>
<keyword evidence="4" id="KW-0378">Hydrolase</keyword>
<keyword evidence="11" id="KW-1185">Reference proteome</keyword>
<dbReference type="EMBL" id="VBRY01000003">
    <property type="protein sequence ID" value="TLS68095.1"/>
    <property type="molecule type" value="Genomic_DNA"/>
</dbReference>
<dbReference type="AlphaFoldDB" id="A0A5R9GSN7"/>
<keyword evidence="5" id="KW-0720">Serine protease</keyword>
<evidence type="ECO:0000256" key="1">
    <source>
        <dbReference type="ARBA" id="ARBA00004370"/>
    </source>
</evidence>
<dbReference type="GO" id="GO:0008236">
    <property type="term" value="F:serine-type peptidase activity"/>
    <property type="evidence" value="ECO:0007669"/>
    <property type="project" value="UniProtKB-KW"/>
</dbReference>
<accession>A0A5R9GSN7</accession>
<evidence type="ECO:0000256" key="2">
    <source>
        <dbReference type="ARBA" id="ARBA00008683"/>
    </source>
</evidence>
<keyword evidence="8" id="KW-0812">Transmembrane</keyword>
<dbReference type="CDD" id="cd07018">
    <property type="entry name" value="S49_SppA_67K_type"/>
    <property type="match status" value="1"/>
</dbReference>
<dbReference type="InterPro" id="IPR004634">
    <property type="entry name" value="Pept_S49_pIV"/>
</dbReference>
<evidence type="ECO:0000256" key="6">
    <source>
        <dbReference type="ARBA" id="ARBA00023136"/>
    </source>
</evidence>
<dbReference type="GO" id="GO:0016020">
    <property type="term" value="C:membrane"/>
    <property type="evidence" value="ECO:0007669"/>
    <property type="project" value="UniProtKB-SubCell"/>
</dbReference>
<comment type="subcellular location">
    <subcellularLocation>
        <location evidence="1">Membrane</location>
    </subcellularLocation>
</comment>
<dbReference type="InterPro" id="IPR002142">
    <property type="entry name" value="Peptidase_S49"/>
</dbReference>
<evidence type="ECO:0000256" key="4">
    <source>
        <dbReference type="ARBA" id="ARBA00022801"/>
    </source>
</evidence>
<dbReference type="NCBIfam" id="TIGR00705">
    <property type="entry name" value="SppA_67K"/>
    <property type="match status" value="1"/>
</dbReference>
<dbReference type="CDD" id="cd07023">
    <property type="entry name" value="S49_Sppa_N_C"/>
    <property type="match status" value="1"/>
</dbReference>
<evidence type="ECO:0000256" key="8">
    <source>
        <dbReference type="SAM" id="Phobius"/>
    </source>
</evidence>
<dbReference type="InterPro" id="IPR047217">
    <property type="entry name" value="S49_SppA_67K_type_N"/>
</dbReference>
<sequence length="611" mass="65371">MRQFFSSLLRGLDGLRRILVNGLFLLIILAYVAIMLTLQPKVPNQAALIIDPHGPIVEELELPTPASLPLTGGLATSQTRLHDLTAAIKRATSDSRIRIMILKLDDMEHSSLPVLREVQQAIAAFRAAGKMVIATGPNYSQSQYYLAAAADTIFLHPMGYVGIEGFSVYRNYIRDALDRLHIQAEVFRAGKYKSAIEPLLRNDMSADDREANKALLDTLWSSYLQDIAAMRKLHPERLQAVLDAPASYLEAHHGSLAELAKAEGLVDELADAGAIEDYIAGALDIVAGNYPTIAFRDYLRAAVDNDKSEHKNRIGIITASGMILDGIQPAGSIGSDSMTSMLRRAARDPAIKAVVLRIDSPGGSAQASEMIRSEMIRLQKAGKPIVVSMGGAAASGGYWIATAADEIWAAPTTITGSIGAFGVMLNMQQGLESLGIHNDGFGTTAIAGGIRADRAMPAEMASVMQLSISDVYQRFVRIVAASRKLDENRVESIAEGRVWSGRDAKQIGLVDHLGSFDDAIAAAANLAAIGDDYGRTWLKPEQGIADMILAGILGEADALLPGSMRALASLITAESLPATAITPASLRHIATWLGLPPTHTGALAMCNLHVE</sequence>
<organism evidence="10 11">
    <name type="scientific">Mariprofundus erugo</name>
    <dbReference type="NCBI Taxonomy" id="2528639"/>
    <lineage>
        <taxon>Bacteria</taxon>
        <taxon>Pseudomonadati</taxon>
        <taxon>Pseudomonadota</taxon>
        <taxon>Candidatius Mariprofundia</taxon>
        <taxon>Mariprofundales</taxon>
        <taxon>Mariprofundaceae</taxon>
        <taxon>Mariprofundus</taxon>
    </lineage>
</organism>
<dbReference type="PANTHER" id="PTHR33209:SF1">
    <property type="entry name" value="PEPTIDASE S49 DOMAIN-CONTAINING PROTEIN"/>
    <property type="match status" value="1"/>
</dbReference>
<keyword evidence="6 8" id="KW-0472">Membrane</keyword>
<dbReference type="SUPFAM" id="SSF52096">
    <property type="entry name" value="ClpP/crotonase"/>
    <property type="match status" value="2"/>
</dbReference>
<feature type="transmembrane region" description="Helical" evidence="8">
    <location>
        <begin position="18"/>
        <end position="38"/>
    </location>
</feature>
<evidence type="ECO:0000256" key="7">
    <source>
        <dbReference type="PIRSR" id="PIRSR001217-1"/>
    </source>
</evidence>
<feature type="active site" description="Nucleophile" evidence="7">
    <location>
        <position position="395"/>
    </location>
</feature>
<dbReference type="PANTHER" id="PTHR33209">
    <property type="entry name" value="PROTEASE 4"/>
    <property type="match status" value="1"/>
</dbReference>
<name>A0A5R9GSN7_9PROT</name>
<dbReference type="Pfam" id="PF01343">
    <property type="entry name" value="Peptidase_S49"/>
    <property type="match status" value="2"/>
</dbReference>
<proteinExistence type="inferred from homology"/>
<evidence type="ECO:0000313" key="10">
    <source>
        <dbReference type="EMBL" id="TLS68095.1"/>
    </source>
</evidence>
<evidence type="ECO:0000259" key="9">
    <source>
        <dbReference type="Pfam" id="PF01343"/>
    </source>
</evidence>
<dbReference type="Proteomes" id="UP000306585">
    <property type="component" value="Unassembled WGS sequence"/>
</dbReference>
<dbReference type="GO" id="GO:0006465">
    <property type="term" value="P:signal peptide processing"/>
    <property type="evidence" value="ECO:0007669"/>
    <property type="project" value="InterPro"/>
</dbReference>
<dbReference type="InterPro" id="IPR047272">
    <property type="entry name" value="S49_SppA_C"/>
</dbReference>
<dbReference type="InterPro" id="IPR004635">
    <property type="entry name" value="Pept_S49_SppA"/>
</dbReference>
<dbReference type="Gene3D" id="6.20.330.10">
    <property type="match status" value="1"/>
</dbReference>
<dbReference type="NCBIfam" id="TIGR00706">
    <property type="entry name" value="SppA_dom"/>
    <property type="match status" value="1"/>
</dbReference>
<comment type="caution">
    <text evidence="10">The sequence shown here is derived from an EMBL/GenBank/DDBJ whole genome shotgun (WGS) entry which is preliminary data.</text>
</comment>
<comment type="similarity">
    <text evidence="2">Belongs to the peptidase S49 family.</text>
</comment>
<keyword evidence="8" id="KW-1133">Transmembrane helix</keyword>
<reference evidence="10 11" key="1">
    <citation type="journal article" date="2019" name="Appl. Environ. Microbiol.">
        <title>Environmental Evidence and Genomic Insight of Iron-oxidizing Bacteria Preference Towards More Corrosion Resistant Stainless Steel at Higher Salinities.</title>
        <authorList>
            <person name="Garrison C.E."/>
            <person name="Price K.A."/>
            <person name="Field E.K."/>
        </authorList>
    </citation>
    <scope>NUCLEOTIDE SEQUENCE [LARGE SCALE GENOMIC DNA]</scope>
    <source>
        <strain evidence="10 11">P3</strain>
    </source>
</reference>
<dbReference type="PIRSF" id="PIRSF001217">
    <property type="entry name" value="Protease_4_SppA"/>
    <property type="match status" value="1"/>
</dbReference>
<feature type="domain" description="Peptidase S49" evidence="9">
    <location>
        <begin position="378"/>
        <end position="528"/>
    </location>
</feature>
<dbReference type="RefSeq" id="WP_138238431.1">
    <property type="nucleotide sequence ID" value="NZ_VBRY01000003.1"/>
</dbReference>
<dbReference type="InterPro" id="IPR029045">
    <property type="entry name" value="ClpP/crotonase-like_dom_sf"/>
</dbReference>
<feature type="active site" description="Proton donor/acceptor" evidence="7">
    <location>
        <position position="193"/>
    </location>
</feature>
<protein>
    <submittedName>
        <fullName evidence="10">Signal peptide peptidase SppA</fullName>
    </submittedName>
</protein>